<dbReference type="EMBL" id="PXYV01000010">
    <property type="protein sequence ID" value="PSR22939.1"/>
    <property type="molecule type" value="Genomic_DNA"/>
</dbReference>
<dbReference type="Proteomes" id="UP000241848">
    <property type="component" value="Unassembled WGS sequence"/>
</dbReference>
<evidence type="ECO:0000313" key="2">
    <source>
        <dbReference type="Proteomes" id="UP000241848"/>
    </source>
</evidence>
<proteinExistence type="predicted"/>
<protein>
    <submittedName>
        <fullName evidence="1">Uncharacterized protein</fullName>
    </submittedName>
</protein>
<comment type="caution">
    <text evidence="1">The sequence shown here is derived from an EMBL/GenBank/DDBJ whole genome shotgun (WGS) entry which is preliminary data.</text>
</comment>
<organism evidence="1 2">
    <name type="scientific">Sulfobacillus acidophilus</name>
    <dbReference type="NCBI Taxonomy" id="53633"/>
    <lineage>
        <taxon>Bacteria</taxon>
        <taxon>Bacillati</taxon>
        <taxon>Bacillota</taxon>
        <taxon>Clostridia</taxon>
        <taxon>Eubacteriales</taxon>
        <taxon>Clostridiales Family XVII. Incertae Sedis</taxon>
        <taxon>Sulfobacillus</taxon>
    </lineage>
</organism>
<accession>A0A2T2WL15</accession>
<reference evidence="1 2" key="1">
    <citation type="journal article" date="2014" name="BMC Genomics">
        <title>Comparison of environmental and isolate Sulfobacillus genomes reveals diverse carbon, sulfur, nitrogen, and hydrogen metabolisms.</title>
        <authorList>
            <person name="Justice N.B."/>
            <person name="Norman A."/>
            <person name="Brown C.T."/>
            <person name="Singh A."/>
            <person name="Thomas B.C."/>
            <person name="Banfield J.F."/>
        </authorList>
    </citation>
    <scope>NUCLEOTIDE SEQUENCE [LARGE SCALE GENOMIC DNA]</scope>
    <source>
        <strain evidence="1">AMDSBA3</strain>
    </source>
</reference>
<sequence length="211" mass="23369">MSPREQVIPRRDGQAPWPAFWRDRIEGWAKGFSYRMDWTPWLMGSIDTLPETTGLLVPEREVFGPPAIIAPSRGGVLLAFSARSVNQAMRVWTSLSVSTLSSPKWHVSWLNGLQSKGVKGFPAASGMPGLDMLDCGAFQLVFCPEVLGPLGLVKAHGRRPLEVCEDLEMCSSASGLWVRGLRVFDGLWRHGRIEPASGVDGWFHLLGSRLW</sequence>
<name>A0A2T2WL15_9FIRM</name>
<gene>
    <name evidence="1" type="ORF">C7B45_04780</name>
</gene>
<evidence type="ECO:0000313" key="1">
    <source>
        <dbReference type="EMBL" id="PSR22939.1"/>
    </source>
</evidence>
<dbReference type="AlphaFoldDB" id="A0A2T2WL15"/>